<name>A0A979FFY6_HYAAZ</name>
<gene>
    <name evidence="5" type="primary">LOC108679997</name>
</gene>
<keyword evidence="1" id="KW-1015">Disulfide bond</keyword>
<feature type="domain" description="CUB" evidence="3">
    <location>
        <begin position="152"/>
        <end position="289"/>
    </location>
</feature>
<evidence type="ECO:0000313" key="5">
    <source>
        <dbReference type="RefSeq" id="XP_047735820.1"/>
    </source>
</evidence>
<reference evidence="5" key="1">
    <citation type="submission" date="2025-08" db="UniProtKB">
        <authorList>
            <consortium name="RefSeq"/>
        </authorList>
    </citation>
    <scope>IDENTIFICATION</scope>
    <source>
        <tissue evidence="5">Whole organism</tissue>
    </source>
</reference>
<evidence type="ECO:0000313" key="4">
    <source>
        <dbReference type="Proteomes" id="UP000694843"/>
    </source>
</evidence>
<keyword evidence="4" id="KW-1185">Reference proteome</keyword>
<dbReference type="InterPro" id="IPR000742">
    <property type="entry name" value="EGF"/>
</dbReference>
<comment type="caution">
    <text evidence="2">Lacks conserved residue(s) required for the propagation of feature annotation.</text>
</comment>
<evidence type="ECO:0000256" key="2">
    <source>
        <dbReference type="PROSITE-ProRule" id="PRU00059"/>
    </source>
</evidence>
<evidence type="ECO:0000259" key="3">
    <source>
        <dbReference type="PROSITE" id="PS01180"/>
    </source>
</evidence>
<organism evidence="4 5">
    <name type="scientific">Hyalella azteca</name>
    <name type="common">Amphipod</name>
    <dbReference type="NCBI Taxonomy" id="294128"/>
    <lineage>
        <taxon>Eukaryota</taxon>
        <taxon>Metazoa</taxon>
        <taxon>Ecdysozoa</taxon>
        <taxon>Arthropoda</taxon>
        <taxon>Crustacea</taxon>
        <taxon>Multicrustacea</taxon>
        <taxon>Malacostraca</taxon>
        <taxon>Eumalacostraca</taxon>
        <taxon>Peracarida</taxon>
        <taxon>Amphipoda</taxon>
        <taxon>Senticaudata</taxon>
        <taxon>Talitrida</taxon>
        <taxon>Talitroidea</taxon>
        <taxon>Hyalellidae</taxon>
        <taxon>Hyalella</taxon>
    </lineage>
</organism>
<dbReference type="PROSITE" id="PS01180">
    <property type="entry name" value="CUB"/>
    <property type="match status" value="1"/>
</dbReference>
<dbReference type="Proteomes" id="UP000694843">
    <property type="component" value="Unplaced"/>
</dbReference>
<dbReference type="SUPFAM" id="SSF49854">
    <property type="entry name" value="Spermadhesin, CUB domain"/>
    <property type="match status" value="1"/>
</dbReference>
<proteinExistence type="predicted"/>
<accession>A0A979FFY6</accession>
<dbReference type="PROSITE" id="PS00022">
    <property type="entry name" value="EGF_1"/>
    <property type="match status" value="2"/>
</dbReference>
<evidence type="ECO:0000256" key="1">
    <source>
        <dbReference type="ARBA" id="ARBA00023157"/>
    </source>
</evidence>
<dbReference type="KEGG" id="hazt:108679997"/>
<dbReference type="InterPro" id="IPR035914">
    <property type="entry name" value="Sperma_CUB_dom_sf"/>
</dbReference>
<sequence>MLARNPLFQTVMDYAQYLPTAAPSFMNTKTLNRNYKCDKKNLKSCGLETDPCQNQGYMGPACKCLCPPGTSGDNCGTLEMSYEDAMLKLLRPLSRKITTNNTVVTTPGYPNASNPEKNLKSCGLETDPCQNQGYMGPACKCLCPPGTSGDNCGTLEMSYEDAMLKLLRPYSRKITTNNTVVTSPGYPNASNPAQAFDIVFEAGKCQRAVLTFKEFRIAYRQPNGICYSDMLAIRTQVDDAKPRTFCYDEIKPGQVFKGEENLLIISYYSQDYRGKNVGRRGWEAVFTTEPISGCS</sequence>
<dbReference type="OrthoDB" id="291007at2759"/>
<dbReference type="RefSeq" id="XP_047735820.1">
    <property type="nucleotide sequence ID" value="XM_047879864.1"/>
</dbReference>
<dbReference type="GeneID" id="108679997"/>
<dbReference type="InterPro" id="IPR000859">
    <property type="entry name" value="CUB_dom"/>
</dbReference>
<protein>
    <submittedName>
        <fullName evidence="5">Uncharacterized protein LOC108679997</fullName>
    </submittedName>
</protein>
<dbReference type="Gene3D" id="2.60.120.290">
    <property type="entry name" value="Spermadhesin, CUB domain"/>
    <property type="match status" value="1"/>
</dbReference>
<dbReference type="Pfam" id="PF00431">
    <property type="entry name" value="CUB"/>
    <property type="match status" value="1"/>
</dbReference>
<dbReference type="AlphaFoldDB" id="A0A979FFY6"/>
<dbReference type="SMART" id="SM00042">
    <property type="entry name" value="CUB"/>
    <property type="match status" value="1"/>
</dbReference>